<keyword evidence="1" id="KW-0812">Transmembrane</keyword>
<keyword evidence="3" id="KW-1185">Reference proteome</keyword>
<organism evidence="2 3">
    <name type="scientific">Candidatus Similichlamydia laticola</name>
    <dbReference type="NCBI Taxonomy" id="2170265"/>
    <lineage>
        <taxon>Bacteria</taxon>
        <taxon>Pseudomonadati</taxon>
        <taxon>Chlamydiota</taxon>
        <taxon>Chlamydiia</taxon>
        <taxon>Parachlamydiales</taxon>
        <taxon>Candidatus Parilichlamydiaceae</taxon>
        <taxon>Candidatus Similichlamydia</taxon>
    </lineage>
</organism>
<evidence type="ECO:0000256" key="1">
    <source>
        <dbReference type="SAM" id="Phobius"/>
    </source>
</evidence>
<dbReference type="EMBL" id="QQBG01000019">
    <property type="protein sequence ID" value="RDB31339.1"/>
    <property type="molecule type" value="Genomic_DNA"/>
</dbReference>
<gene>
    <name evidence="2" type="ORF">HAT2_00557</name>
</gene>
<reference evidence="2 3" key="1">
    <citation type="submission" date="2018-07" db="EMBL/GenBank/DDBJ databases">
        <title>Comparative genomics of the Candidatus Parilichlamydiaceae reveals evidence of convergent evolution and genome reduction in the phylum Chlamydiae.</title>
        <authorList>
            <person name="Taylor-Brown A."/>
            <person name="Polkinghorne A."/>
        </authorList>
    </citation>
    <scope>NUCLEOTIDE SEQUENCE [LARGE SCALE GENOMIC DNA]</scope>
    <source>
        <strain evidence="2 3">Hat2</strain>
    </source>
</reference>
<evidence type="ECO:0000313" key="2">
    <source>
        <dbReference type="EMBL" id="RDB31339.1"/>
    </source>
</evidence>
<protein>
    <submittedName>
        <fullName evidence="2">Uncharacterized protein</fullName>
    </submittedName>
</protein>
<comment type="caution">
    <text evidence="2">The sequence shown here is derived from an EMBL/GenBank/DDBJ whole genome shotgun (WGS) entry which is preliminary data.</text>
</comment>
<dbReference type="RefSeq" id="WP_114544502.1">
    <property type="nucleotide sequence ID" value="NZ_QQBG01000019.1"/>
</dbReference>
<feature type="transmembrane region" description="Helical" evidence="1">
    <location>
        <begin position="270"/>
        <end position="287"/>
    </location>
</feature>
<keyword evidence="1" id="KW-1133">Transmembrane helix</keyword>
<name>A0A369K9R0_9BACT</name>
<sequence length="326" mass="38519">MNTLCKCLNKAHCLQRLKYLFFDPIRRSVLAIQECVLKYLLALLEVYEKRKTLSHNSFLSLREIALKYHNTVKKQNETFSLETGDIGFIQRILNDFFNIFSSQMNIFLQEAHKILEIRQVIALNIHFNELKRIHSNTMSFETDTSRENLLSFALNLSSERTAAHIFLIYVIYLIENTSEQTIETERIRALTEQIKTEINIVKAKKTEVPFEELILGLEEFLSLIQKHKPIKDYSEYYCSKNIQKFLRSYPKKIATALNCLERIRNRLQAYINHFFFSFTSSLLLALILNSFVVLLFTFLLCSSMFFFLFLERENCNRELQTVIEKL</sequence>
<feature type="transmembrane region" description="Helical" evidence="1">
    <location>
        <begin position="293"/>
        <end position="310"/>
    </location>
</feature>
<keyword evidence="1" id="KW-0472">Membrane</keyword>
<accession>A0A369K9R0</accession>
<dbReference type="AlphaFoldDB" id="A0A369K9R0"/>
<evidence type="ECO:0000313" key="3">
    <source>
        <dbReference type="Proteomes" id="UP000253816"/>
    </source>
</evidence>
<proteinExistence type="predicted"/>
<dbReference type="Proteomes" id="UP000253816">
    <property type="component" value="Unassembled WGS sequence"/>
</dbReference>